<feature type="region of interest" description="Disordered" evidence="1">
    <location>
        <begin position="1199"/>
        <end position="1373"/>
    </location>
</feature>
<protein>
    <submittedName>
        <fullName evidence="3">Telomere end binding</fullName>
    </submittedName>
</protein>
<dbReference type="EMBL" id="JAIWOZ010000001">
    <property type="protein sequence ID" value="KAH6611137.1"/>
    <property type="molecule type" value="Genomic_DNA"/>
</dbReference>
<feature type="compositionally biased region" description="Basic residues" evidence="1">
    <location>
        <begin position="238"/>
        <end position="248"/>
    </location>
</feature>
<dbReference type="PANTHER" id="PTHR48125">
    <property type="entry name" value="LP07818P1"/>
    <property type="match status" value="1"/>
</dbReference>
<dbReference type="OrthoDB" id="5363079at2759"/>
<feature type="compositionally biased region" description="Acidic residues" evidence="1">
    <location>
        <begin position="570"/>
        <end position="579"/>
    </location>
</feature>
<feature type="compositionally biased region" description="Acidic residues" evidence="1">
    <location>
        <begin position="269"/>
        <end position="284"/>
    </location>
</feature>
<feature type="compositionally biased region" description="Basic and acidic residues" evidence="1">
    <location>
        <begin position="584"/>
        <end position="614"/>
    </location>
</feature>
<evidence type="ECO:0000313" key="4">
    <source>
        <dbReference type="Proteomes" id="UP000827724"/>
    </source>
</evidence>
<feature type="compositionally biased region" description="Polar residues" evidence="1">
    <location>
        <begin position="249"/>
        <end position="264"/>
    </location>
</feature>
<dbReference type="InterPro" id="IPR011564">
    <property type="entry name" value="Telomer_end-bd_POT1/Cdc13"/>
</dbReference>
<organism evidence="3 4">
    <name type="scientific">Trichoderma cornu-damae</name>
    <dbReference type="NCBI Taxonomy" id="654480"/>
    <lineage>
        <taxon>Eukaryota</taxon>
        <taxon>Fungi</taxon>
        <taxon>Dikarya</taxon>
        <taxon>Ascomycota</taxon>
        <taxon>Pezizomycotina</taxon>
        <taxon>Sordariomycetes</taxon>
        <taxon>Hypocreomycetidae</taxon>
        <taxon>Hypocreales</taxon>
        <taxon>Hypocreaceae</taxon>
        <taxon>Trichoderma</taxon>
    </lineage>
</organism>
<feature type="compositionally biased region" description="Low complexity" evidence="1">
    <location>
        <begin position="1242"/>
        <end position="1251"/>
    </location>
</feature>
<accession>A0A9P8U0L1</accession>
<feature type="region of interest" description="Disordered" evidence="1">
    <location>
        <begin position="380"/>
        <end position="624"/>
    </location>
</feature>
<feature type="compositionally biased region" description="Acidic residues" evidence="1">
    <location>
        <begin position="472"/>
        <end position="529"/>
    </location>
</feature>
<dbReference type="SMART" id="SM00976">
    <property type="entry name" value="Telo_bind"/>
    <property type="match status" value="1"/>
</dbReference>
<dbReference type="SUPFAM" id="SSF50249">
    <property type="entry name" value="Nucleic acid-binding proteins"/>
    <property type="match status" value="1"/>
</dbReference>
<feature type="compositionally biased region" description="Polar residues" evidence="1">
    <location>
        <begin position="654"/>
        <end position="667"/>
    </location>
</feature>
<evidence type="ECO:0000313" key="3">
    <source>
        <dbReference type="EMBL" id="KAH6611137.1"/>
    </source>
</evidence>
<dbReference type="Proteomes" id="UP000827724">
    <property type="component" value="Unassembled WGS sequence"/>
</dbReference>
<feature type="region of interest" description="Disordered" evidence="1">
    <location>
        <begin position="654"/>
        <end position="689"/>
    </location>
</feature>
<feature type="compositionally biased region" description="Polar residues" evidence="1">
    <location>
        <begin position="382"/>
        <end position="391"/>
    </location>
</feature>
<dbReference type="GO" id="GO:0000723">
    <property type="term" value="P:telomere maintenance"/>
    <property type="evidence" value="ECO:0007669"/>
    <property type="project" value="InterPro"/>
</dbReference>
<dbReference type="InterPro" id="IPR012340">
    <property type="entry name" value="NA-bd_OB-fold"/>
</dbReference>
<feature type="compositionally biased region" description="Low complexity" evidence="1">
    <location>
        <begin position="1201"/>
        <end position="1211"/>
    </location>
</feature>
<dbReference type="CDD" id="cd04497">
    <property type="entry name" value="hPOT1_OB1_like"/>
    <property type="match status" value="1"/>
</dbReference>
<keyword evidence="4" id="KW-1185">Reference proteome</keyword>
<proteinExistence type="predicted"/>
<feature type="compositionally biased region" description="Basic and acidic residues" evidence="1">
    <location>
        <begin position="976"/>
        <end position="989"/>
    </location>
</feature>
<feature type="region of interest" description="Disordered" evidence="1">
    <location>
        <begin position="1071"/>
        <end position="1110"/>
    </location>
</feature>
<reference evidence="3" key="1">
    <citation type="submission" date="2021-08" db="EMBL/GenBank/DDBJ databases">
        <title>Chromosome-Level Trichoderma cornu-damae using Hi-C Data.</title>
        <authorList>
            <person name="Kim C.S."/>
        </authorList>
    </citation>
    <scope>NUCLEOTIDE SEQUENCE</scope>
    <source>
        <strain evidence="3">KA19-0412C</strain>
    </source>
</reference>
<dbReference type="PANTHER" id="PTHR48125:SF12">
    <property type="entry name" value="AT HOOK TRANSCRIPTION FACTOR FAMILY-RELATED"/>
    <property type="match status" value="1"/>
</dbReference>
<feature type="region of interest" description="Disordered" evidence="1">
    <location>
        <begin position="959"/>
        <end position="1029"/>
    </location>
</feature>
<dbReference type="GO" id="GO:0003677">
    <property type="term" value="F:DNA binding"/>
    <property type="evidence" value="ECO:0007669"/>
    <property type="project" value="InterPro"/>
</dbReference>
<dbReference type="Gene3D" id="2.40.50.140">
    <property type="entry name" value="Nucleic acid-binding proteins"/>
    <property type="match status" value="1"/>
</dbReference>
<sequence>MAKDDAQPDVLCSTEATPIAKLGPAIAIADAEAAVVEGVVTVTWPYSVVSKSIAFILAERDPLHRRDKGQLRVEFHGAAGKALVDSSLGGGDEVRLSLGGVQWEENQAAMGRPGMLEWQMKFTNRLLLKIRRADTQEVDTISVDASGDEGGQEAPEQLLRGISPSPSMEIEQLRYAKPLQRTPLSTIPSKRFAHETLGPGEYASPAFLKRARVSYGSLFEGGFDIFDEEEPSKDPKETKRKQGKKTKSRFSMNPTSWRYTSRSPTPEAEPAEDEDEDEDEDEPKVDDAEAFVVEEQQAKEVEMGDQPPAAQPQPIMTRAYDRMKKTLITININIAARTGSFDRSSFTLRASPSDETNTLVSAGHHGIEAHNYVPVDEARRIPSSSYRQNEQAKPYYGYPERYEEDAETATVTATAGREGRSSPPREDFSADESGDGEDERTLPRYYDWNTARWRGETAEEVYDQQYAKHGSDEDDVEEDEEEEDEEEEEEEQGEEEDEEDDDDDDDDEEEEEDHVATESEPESESEAESEYQVYNETALFAPRAPGPYFPTPRPAPAAPKEPIFISLLSDSEDDGDDEPTTTRAVKEPTEEPTEEPVHHAPDEVDEQPSTREGEIIDEVMDEDVDEDVDEDMGENMYEAEDESDAEEAVEIRTVVSTSSNRGSSMISQLDGCEEHPLRPHAEPNRGSISHVEMDHPNLILSPKSTRTHRQYVDMAEPMAQVQAEPPTISSPLGDGISGQHELVAVDGARSEEVPNMEMRGTSKSQSPEPTGVEAPAVLEQTDEVPAAHHQHEHEQEQGHEQRADASGAVDSAQPPAEPSLHTPDAPTEMTDAAEVPAPPPTASEDMLMEDLQPTTLEMQPLHVEAEVEIDVVEQDVVEQDVVDQDVVDQDVVDQDVIDQDVVEQDVVEQDVVEQDVVEQDVVEQDVIEQDVIEQDVVDQDVVDQDAVDQDVVDQDVVEQDVEEQDVEMQDDIPNQLREEPGNAPEEGRNQVDQAAADVVPENTGETEVAAPSSPPTAPTEPSQTVPMAVPVPEEREIAEQLSTPLETRQDGYEVDHDDHDVADVIQTEMPLAEEEVEEVADEDVDEDEYEDAREVEGDDNDNDGDNGDDFAIEQQLMSEFQHYSSPQKARAADRVEPAFSQPPDAIAEKPEMLITLQSLRSHCRAKRLSSDSTESMSTDPSVLLARSSPIMAHRQCLLGDSDSLPQRSPRSPRSKAEHSDPSIALAKSLPRGSGSPKETGTSASASASASLRARRGVKGPPDASVLLAQAFSPPPERSPASSTASLRAGRRKSDKLDPSVLLATASFDEGSRRQQEEEEGAQDAAAQDALADSPRDGTSEPTATGHHRPRSPEKSAVKPPLRPPSAASSVAEDSNITSLKLQLLRNLRINVPDCLPLKSLRASLTKTADILAVATVNPHQPHRPKHGPRDYMLELYLTDPSVAPTGVTIAHIFRPHQASLPTVQAGDIVLLRRVQVVSMQGRGFGIRAGDASAWAVFERDDEEMLPQIKGPPVEVTDEEVEHVQGLRRWWGLQDDRALEKIHKANQRLSQAAGDEMK</sequence>
<feature type="compositionally biased region" description="Basic and acidic residues" evidence="1">
    <location>
        <begin position="417"/>
        <end position="428"/>
    </location>
</feature>
<feature type="region of interest" description="Disordered" evidence="1">
    <location>
        <begin position="744"/>
        <end position="857"/>
    </location>
</feature>
<feature type="compositionally biased region" description="Acidic residues" evidence="1">
    <location>
        <begin position="615"/>
        <end position="624"/>
    </location>
</feature>
<feature type="compositionally biased region" description="Acidic residues" evidence="1">
    <location>
        <begin position="959"/>
        <end position="970"/>
    </location>
</feature>
<feature type="compositionally biased region" description="Basic and acidic residues" evidence="1">
    <location>
        <begin position="672"/>
        <end position="683"/>
    </location>
</feature>
<dbReference type="GO" id="GO:0000781">
    <property type="term" value="C:chromosome, telomeric region"/>
    <property type="evidence" value="ECO:0007669"/>
    <property type="project" value="InterPro"/>
</dbReference>
<feature type="compositionally biased region" description="Pro residues" evidence="1">
    <location>
        <begin position="544"/>
        <end position="559"/>
    </location>
</feature>
<evidence type="ECO:0000256" key="1">
    <source>
        <dbReference type="SAM" id="MobiDB-lite"/>
    </source>
</evidence>
<feature type="region of interest" description="Disordered" evidence="1">
    <location>
        <begin position="225"/>
        <end position="285"/>
    </location>
</feature>
<feature type="compositionally biased region" description="Basic and acidic residues" evidence="1">
    <location>
        <begin position="785"/>
        <end position="803"/>
    </location>
</feature>
<feature type="region of interest" description="Disordered" evidence="1">
    <location>
        <begin position="1122"/>
        <end position="1148"/>
    </location>
</feature>
<feature type="compositionally biased region" description="Acidic residues" evidence="1">
    <location>
        <begin position="429"/>
        <end position="438"/>
    </location>
</feature>
<evidence type="ECO:0000259" key="2">
    <source>
        <dbReference type="SMART" id="SM00976"/>
    </source>
</evidence>
<feature type="domain" description="Telomeric single stranded DNA binding POT1/Cdc13" evidence="2">
    <location>
        <begin position="1394"/>
        <end position="1531"/>
    </location>
</feature>
<comment type="caution">
    <text evidence="3">The sequence shown here is derived from an EMBL/GenBank/DDBJ whole genome shotgun (WGS) entry which is preliminary data.</text>
</comment>
<gene>
    <name evidence="3" type="ORF">Trco_001157</name>
</gene>
<dbReference type="Pfam" id="PF02765">
    <property type="entry name" value="POT1"/>
    <property type="match status" value="1"/>
</dbReference>
<name>A0A9P8U0L1_9HYPO</name>
<feature type="compositionally biased region" description="Low complexity" evidence="1">
    <location>
        <begin position="1322"/>
        <end position="1332"/>
    </location>
</feature>